<organism evidence="1 2">
    <name type="scientific">Alcaligenes faecalis</name>
    <dbReference type="NCBI Taxonomy" id="511"/>
    <lineage>
        <taxon>Bacteria</taxon>
        <taxon>Pseudomonadati</taxon>
        <taxon>Pseudomonadota</taxon>
        <taxon>Betaproteobacteria</taxon>
        <taxon>Burkholderiales</taxon>
        <taxon>Alcaligenaceae</taxon>
        <taxon>Alcaligenes</taxon>
    </lineage>
</organism>
<dbReference type="OrthoDB" id="8548211at2"/>
<reference evidence="1 2" key="2">
    <citation type="submission" date="2018-05" db="EMBL/GenBank/DDBJ databases">
        <authorList>
            <person name="Lanie J.A."/>
            <person name="Ng W.-L."/>
            <person name="Kazmierczak K.M."/>
            <person name="Andrzejewski T.M."/>
            <person name="Davidsen T.M."/>
            <person name="Wayne K.J."/>
            <person name="Tettelin H."/>
            <person name="Glass J.I."/>
            <person name="Rusch D."/>
            <person name="Podicherti R."/>
            <person name="Tsui H.-C.T."/>
            <person name="Winkler M.E."/>
        </authorList>
    </citation>
    <scope>NUCLEOTIDE SEQUENCE [LARGE SCALE GENOMIC DNA]</scope>
    <source>
        <strain evidence="1 2">YBY</strain>
    </source>
</reference>
<proteinExistence type="predicted"/>
<protein>
    <submittedName>
        <fullName evidence="1">DUF3293 domain-containing protein</fullName>
    </submittedName>
</protein>
<sequence length="160" mass="18085">MSTQKDLPAALSHAFEKAIYRVHSPQGDMDVRIGQLNRPLNQLLEQENSRGAAILTACNPGAQICSRAFNDAVQESLLRDLQKLDLRWWPAVNLDPKGKWPDEPSLLVLDISLQQARWQARLFKQLAFVYIPLNGKPQLHQVQQRLPVSDQADLNSPVPF</sequence>
<evidence type="ECO:0000313" key="2">
    <source>
        <dbReference type="Proteomes" id="UP000245216"/>
    </source>
</evidence>
<dbReference type="AlphaFoldDB" id="A0A2U2BL16"/>
<dbReference type="RefSeq" id="WP_042483185.1">
    <property type="nucleotide sequence ID" value="NZ_CAXOJJ010000013.1"/>
</dbReference>
<dbReference type="InterPro" id="IPR021710">
    <property type="entry name" value="DUF3293"/>
</dbReference>
<dbReference type="STRING" id="511.UZ73_07215"/>
<name>A0A2U2BL16_ALCFA</name>
<evidence type="ECO:0000313" key="1">
    <source>
        <dbReference type="EMBL" id="PWE14700.1"/>
    </source>
</evidence>
<accession>A0A2U2BL16</accession>
<dbReference type="Pfam" id="PF11697">
    <property type="entry name" value="DUF3293"/>
    <property type="match status" value="1"/>
</dbReference>
<comment type="caution">
    <text evidence="1">The sequence shown here is derived from an EMBL/GenBank/DDBJ whole genome shotgun (WGS) entry which is preliminary data.</text>
</comment>
<reference evidence="1 2" key="1">
    <citation type="submission" date="2018-05" db="EMBL/GenBank/DDBJ databases">
        <title>Genome Sequence of an Efficient Indole-Degrading Bacterium, Alcaligenes sp.YBY.</title>
        <authorList>
            <person name="Yang B."/>
        </authorList>
    </citation>
    <scope>NUCLEOTIDE SEQUENCE [LARGE SCALE GENOMIC DNA]</scope>
    <source>
        <strain evidence="1 2">YBY</strain>
    </source>
</reference>
<gene>
    <name evidence="1" type="ORF">DF183_08320</name>
</gene>
<dbReference type="Proteomes" id="UP000245216">
    <property type="component" value="Unassembled WGS sequence"/>
</dbReference>
<dbReference type="EMBL" id="QEXO01000002">
    <property type="protein sequence ID" value="PWE14700.1"/>
    <property type="molecule type" value="Genomic_DNA"/>
</dbReference>